<keyword evidence="9" id="KW-1185">Reference proteome</keyword>
<evidence type="ECO:0000259" key="6">
    <source>
        <dbReference type="PROSITE" id="PS51898"/>
    </source>
</evidence>
<dbReference type="InterPro" id="IPR002104">
    <property type="entry name" value="Integrase_catalytic"/>
</dbReference>
<dbReference type="AlphaFoldDB" id="A0A437S6S0"/>
<dbReference type="PANTHER" id="PTHR30349:SF64">
    <property type="entry name" value="PROPHAGE INTEGRASE INTD-RELATED"/>
    <property type="match status" value="1"/>
</dbReference>
<dbReference type="InterPro" id="IPR050090">
    <property type="entry name" value="Tyrosine_recombinase_XerCD"/>
</dbReference>
<dbReference type="Gene3D" id="1.10.443.10">
    <property type="entry name" value="Intergrase catalytic core"/>
    <property type="match status" value="1"/>
</dbReference>
<dbReference type="InterPro" id="IPR044068">
    <property type="entry name" value="CB"/>
</dbReference>
<dbReference type="Gene3D" id="1.10.150.130">
    <property type="match status" value="1"/>
</dbReference>
<dbReference type="PROSITE" id="PS51900">
    <property type="entry name" value="CB"/>
    <property type="match status" value="1"/>
</dbReference>
<feature type="domain" description="Core-binding (CB)" evidence="7">
    <location>
        <begin position="21"/>
        <end position="110"/>
    </location>
</feature>
<dbReference type="PANTHER" id="PTHR30349">
    <property type="entry name" value="PHAGE INTEGRASE-RELATED"/>
    <property type="match status" value="1"/>
</dbReference>
<comment type="similarity">
    <text evidence="1">Belongs to the 'phage' integrase family.</text>
</comment>
<dbReference type="SUPFAM" id="SSF56349">
    <property type="entry name" value="DNA breaking-rejoining enzymes"/>
    <property type="match status" value="1"/>
</dbReference>
<reference evidence="8 9" key="1">
    <citation type="submission" date="2018-11" db="EMBL/GenBank/DDBJ databases">
        <title>Genome sequencing and assembly of Anaerosphaera sp. nov., GS7-6-2.</title>
        <authorList>
            <person name="Rettenmaier R."/>
            <person name="Liebl W."/>
            <person name="Zverlov V."/>
        </authorList>
    </citation>
    <scope>NUCLEOTIDE SEQUENCE [LARGE SCALE GENOMIC DNA]</scope>
    <source>
        <strain evidence="8 9">GS7-6-2</strain>
    </source>
</reference>
<protein>
    <submittedName>
        <fullName evidence="8">Site-specific integrase</fullName>
    </submittedName>
</protein>
<sequence length="326" mass="38098">MRGADDWERDFLNNISLNPEMSFKALSEKYLNDLDERIKLNTYKTKETYLSAHLLPYFGDMTIGNITPLVIREWQNQILKAKSPRTKKEYSQTYLKSLNTLLSAIFNYAVRFHGLKENPCLKAGSIGKTTSDNEIQIWTLEEFNKFIDTVDRPDLHLGFNMLYWSGMRIGELLALNWNDINYSTNTIKVTKSYQRIEQEDVITEPKTTKSKRDIIMIKSVIDKIKDFKKQVYKPEGKDRIFPYQRRVFEKAIKRYSATAELNEIRIHDLRHSHASLLINNGINVVAISNRLGHEKVDTTLNIYSHLFPNSDNTLINKLENLERNLK</sequence>
<evidence type="ECO:0000256" key="1">
    <source>
        <dbReference type="ARBA" id="ARBA00008857"/>
    </source>
</evidence>
<evidence type="ECO:0000313" key="8">
    <source>
        <dbReference type="EMBL" id="RVU54648.1"/>
    </source>
</evidence>
<feature type="domain" description="Tyr recombinase" evidence="6">
    <location>
        <begin position="133"/>
        <end position="319"/>
    </location>
</feature>
<organism evidence="8 9">
    <name type="scientific">Anaerosphaera multitolerans</name>
    <dbReference type="NCBI Taxonomy" id="2487351"/>
    <lineage>
        <taxon>Bacteria</taxon>
        <taxon>Bacillati</taxon>
        <taxon>Bacillota</taxon>
        <taxon>Tissierellia</taxon>
        <taxon>Tissierellales</taxon>
        <taxon>Peptoniphilaceae</taxon>
        <taxon>Anaerosphaera</taxon>
    </lineage>
</organism>
<evidence type="ECO:0000259" key="7">
    <source>
        <dbReference type="PROSITE" id="PS51900"/>
    </source>
</evidence>
<evidence type="ECO:0000256" key="2">
    <source>
        <dbReference type="ARBA" id="ARBA00022908"/>
    </source>
</evidence>
<keyword evidence="4" id="KW-0233">DNA recombination</keyword>
<gene>
    <name evidence="8" type="ORF">EF514_05970</name>
</gene>
<dbReference type="InterPro" id="IPR013762">
    <property type="entry name" value="Integrase-like_cat_sf"/>
</dbReference>
<dbReference type="EMBL" id="RLIH01000007">
    <property type="protein sequence ID" value="RVU54648.1"/>
    <property type="molecule type" value="Genomic_DNA"/>
</dbReference>
<dbReference type="CDD" id="cd01189">
    <property type="entry name" value="INT_ICEBs1_C_like"/>
    <property type="match status" value="1"/>
</dbReference>
<dbReference type="PROSITE" id="PS51898">
    <property type="entry name" value="TYR_RECOMBINASE"/>
    <property type="match status" value="1"/>
</dbReference>
<dbReference type="OrthoDB" id="9803188at2"/>
<name>A0A437S6S0_9FIRM</name>
<dbReference type="RefSeq" id="WP_127724515.1">
    <property type="nucleotide sequence ID" value="NZ_RLIH01000007.1"/>
</dbReference>
<keyword evidence="2" id="KW-0229">DNA integration</keyword>
<dbReference type="InterPro" id="IPR011010">
    <property type="entry name" value="DNA_brk_join_enz"/>
</dbReference>
<dbReference type="GO" id="GO:0015074">
    <property type="term" value="P:DNA integration"/>
    <property type="evidence" value="ECO:0007669"/>
    <property type="project" value="UniProtKB-KW"/>
</dbReference>
<accession>A0A437S6S0</accession>
<dbReference type="GO" id="GO:0003677">
    <property type="term" value="F:DNA binding"/>
    <property type="evidence" value="ECO:0007669"/>
    <property type="project" value="UniProtKB-UniRule"/>
</dbReference>
<dbReference type="Pfam" id="PF14659">
    <property type="entry name" value="Phage_int_SAM_3"/>
    <property type="match status" value="1"/>
</dbReference>
<evidence type="ECO:0000256" key="3">
    <source>
        <dbReference type="ARBA" id="ARBA00023125"/>
    </source>
</evidence>
<dbReference type="InterPro" id="IPR004107">
    <property type="entry name" value="Integrase_SAM-like_N"/>
</dbReference>
<evidence type="ECO:0000256" key="5">
    <source>
        <dbReference type="PROSITE-ProRule" id="PRU01248"/>
    </source>
</evidence>
<dbReference type="GO" id="GO:0006310">
    <property type="term" value="P:DNA recombination"/>
    <property type="evidence" value="ECO:0007669"/>
    <property type="project" value="UniProtKB-KW"/>
</dbReference>
<dbReference type="Proteomes" id="UP000288812">
    <property type="component" value="Unassembled WGS sequence"/>
</dbReference>
<evidence type="ECO:0000313" key="9">
    <source>
        <dbReference type="Proteomes" id="UP000288812"/>
    </source>
</evidence>
<proteinExistence type="inferred from homology"/>
<dbReference type="Pfam" id="PF00589">
    <property type="entry name" value="Phage_integrase"/>
    <property type="match status" value="1"/>
</dbReference>
<keyword evidence="3 5" id="KW-0238">DNA-binding</keyword>
<comment type="caution">
    <text evidence="8">The sequence shown here is derived from an EMBL/GenBank/DDBJ whole genome shotgun (WGS) entry which is preliminary data.</text>
</comment>
<evidence type="ECO:0000256" key="4">
    <source>
        <dbReference type="ARBA" id="ARBA00023172"/>
    </source>
</evidence>
<dbReference type="InterPro" id="IPR010998">
    <property type="entry name" value="Integrase_recombinase_N"/>
</dbReference>